<protein>
    <submittedName>
        <fullName evidence="1">Uncharacterized protein</fullName>
    </submittedName>
</protein>
<proteinExistence type="predicted"/>
<keyword evidence="2" id="KW-1185">Reference proteome</keyword>
<gene>
    <name evidence="1" type="ORF">AAW51_5217</name>
</gene>
<dbReference type="AlphaFoldDB" id="A0A0G3BV54"/>
<organism evidence="1 2">
    <name type="scientific">Caldimonas brevitalea</name>
    <dbReference type="NCBI Taxonomy" id="413882"/>
    <lineage>
        <taxon>Bacteria</taxon>
        <taxon>Pseudomonadati</taxon>
        <taxon>Pseudomonadota</taxon>
        <taxon>Betaproteobacteria</taxon>
        <taxon>Burkholderiales</taxon>
        <taxon>Sphaerotilaceae</taxon>
        <taxon>Caldimonas</taxon>
    </lineage>
</organism>
<evidence type="ECO:0000313" key="1">
    <source>
        <dbReference type="EMBL" id="AKJ31908.1"/>
    </source>
</evidence>
<reference evidence="1 2" key="1">
    <citation type="submission" date="2015-05" db="EMBL/GenBank/DDBJ databases">
        <authorList>
            <person name="Tang B."/>
            <person name="Yu Y."/>
        </authorList>
    </citation>
    <scope>NUCLEOTIDE SEQUENCE [LARGE SCALE GENOMIC DNA]</scope>
    <source>
        <strain evidence="1 2">DSM 7029</strain>
    </source>
</reference>
<evidence type="ECO:0000313" key="2">
    <source>
        <dbReference type="Proteomes" id="UP000035352"/>
    </source>
</evidence>
<accession>A0A0G3BV54</accession>
<dbReference type="EMBL" id="CP011371">
    <property type="protein sequence ID" value="AKJ31908.1"/>
    <property type="molecule type" value="Genomic_DNA"/>
</dbReference>
<dbReference type="Proteomes" id="UP000035352">
    <property type="component" value="Chromosome"/>
</dbReference>
<name>A0A0G3BV54_9BURK</name>
<dbReference type="KEGG" id="pbh:AAW51_5217"/>
<sequence length="482" mass="51745">MCQNWSTADAVEIGVVGTEVERADGLPTAVDAAVAVMNDCQALATWTTPTDEPGRDIVSWTAFDNSGQWIEQAVLPQSKNVHAGWGLRLRASEDGRAVLGWMVDPESPDTPGWPRGYYAARFELGATVGHEVEPVKLESSYPGASSDLDILAPRGVLVTSHVKRPEASELEVHVYARHNVTPTVIKGPVVEQPNLAVMDSYYDYDHEKLLWRSEDRDQPGAIQLKMADLSTAQAVREGRLIGRYFECTRGWVNGAGSAAEFARPWTVATSLTPYSAAAMVAPTTRDIDKCPLQLIRIDHSAGGKVDSTQMTSPDTFIPVAPALVMDEHGNALAVWKEAVDHGPSLPAKLMWSASIQGGPWSTPQAIPTLAPLGSVVSRGSIALAMNGDGKAVAAVIAQDGNAQPTKEFVVYGRFDFTGGWSEWKKTADTSKLSAPKVGINRSGAAMLVYTATTHDLDREDGGAPDALPGDTPASRRVYALRF</sequence>